<evidence type="ECO:0000313" key="11">
    <source>
        <dbReference type="EMBL" id="PTX54862.1"/>
    </source>
</evidence>
<feature type="compositionally biased region" description="Acidic residues" evidence="8">
    <location>
        <begin position="453"/>
        <end position="465"/>
    </location>
</feature>
<proteinExistence type="inferred from homology"/>
<feature type="region of interest" description="Disordered" evidence="8">
    <location>
        <begin position="435"/>
        <end position="465"/>
    </location>
</feature>
<dbReference type="Pfam" id="PF21082">
    <property type="entry name" value="MS_channel_3rd"/>
    <property type="match status" value="1"/>
</dbReference>
<comment type="subcellular location">
    <subcellularLocation>
        <location evidence="7">Cell inner membrane</location>
        <topology evidence="7">Multi-pass membrane protein</topology>
    </subcellularLocation>
    <subcellularLocation>
        <location evidence="1">Cell membrane</location>
        <topology evidence="1">Multi-pass membrane protein</topology>
    </subcellularLocation>
</comment>
<evidence type="ECO:0000256" key="5">
    <source>
        <dbReference type="ARBA" id="ARBA00022989"/>
    </source>
</evidence>
<keyword evidence="6 7" id="KW-0472">Membrane</keyword>
<dbReference type="Gene3D" id="3.30.70.100">
    <property type="match status" value="1"/>
</dbReference>
<name>A0A2T6BFM2_9RHOB</name>
<dbReference type="SUPFAM" id="SSF82861">
    <property type="entry name" value="Mechanosensitive channel protein MscS (YggB), transmembrane region"/>
    <property type="match status" value="1"/>
</dbReference>
<keyword evidence="7" id="KW-0813">Transport</keyword>
<feature type="signal peptide" evidence="9">
    <location>
        <begin position="1"/>
        <end position="21"/>
    </location>
</feature>
<dbReference type="InterPro" id="IPR049278">
    <property type="entry name" value="MS_channel_C"/>
</dbReference>
<dbReference type="PANTHER" id="PTHR30221">
    <property type="entry name" value="SMALL-CONDUCTANCE MECHANOSENSITIVE CHANNEL"/>
    <property type="match status" value="1"/>
</dbReference>
<dbReference type="SUPFAM" id="SSF82689">
    <property type="entry name" value="Mechanosensitive channel protein MscS (YggB), C-terminal domain"/>
    <property type="match status" value="1"/>
</dbReference>
<dbReference type="Pfam" id="PF04972">
    <property type="entry name" value="BON"/>
    <property type="match status" value="1"/>
</dbReference>
<evidence type="ECO:0000256" key="3">
    <source>
        <dbReference type="ARBA" id="ARBA00022475"/>
    </source>
</evidence>
<dbReference type="Pfam" id="PF00924">
    <property type="entry name" value="MS_channel_2nd"/>
    <property type="match status" value="1"/>
</dbReference>
<feature type="transmembrane region" description="Helical" evidence="7">
    <location>
        <begin position="201"/>
        <end position="220"/>
    </location>
</feature>
<evidence type="ECO:0000256" key="4">
    <source>
        <dbReference type="ARBA" id="ARBA00022692"/>
    </source>
</evidence>
<dbReference type="InterPro" id="IPR045275">
    <property type="entry name" value="MscS_archaea/bacteria_type"/>
</dbReference>
<evidence type="ECO:0000259" key="10">
    <source>
        <dbReference type="PROSITE" id="PS50914"/>
    </source>
</evidence>
<keyword evidence="12" id="KW-1185">Reference proteome</keyword>
<comment type="caution">
    <text evidence="11">The sequence shown here is derived from an EMBL/GenBank/DDBJ whole genome shotgun (WGS) entry which is preliminary data.</text>
</comment>
<organism evidence="11 12">
    <name type="scientific">Litoreibacter ponti</name>
    <dbReference type="NCBI Taxonomy" id="1510457"/>
    <lineage>
        <taxon>Bacteria</taxon>
        <taxon>Pseudomonadati</taxon>
        <taxon>Pseudomonadota</taxon>
        <taxon>Alphaproteobacteria</taxon>
        <taxon>Rhodobacterales</taxon>
        <taxon>Roseobacteraceae</taxon>
        <taxon>Litoreibacter</taxon>
    </lineage>
</organism>
<evidence type="ECO:0000256" key="1">
    <source>
        <dbReference type="ARBA" id="ARBA00004651"/>
    </source>
</evidence>
<reference evidence="11 12" key="1">
    <citation type="submission" date="2018-04" db="EMBL/GenBank/DDBJ databases">
        <title>Genomic Encyclopedia of Archaeal and Bacterial Type Strains, Phase II (KMG-II): from individual species to whole genera.</title>
        <authorList>
            <person name="Goeker M."/>
        </authorList>
    </citation>
    <scope>NUCLEOTIDE SEQUENCE [LARGE SCALE GENOMIC DNA]</scope>
    <source>
        <strain evidence="11 12">DSM 100977</strain>
    </source>
</reference>
<dbReference type="InterPro" id="IPR010920">
    <property type="entry name" value="LSM_dom_sf"/>
</dbReference>
<dbReference type="Gene3D" id="1.10.287.1260">
    <property type="match status" value="1"/>
</dbReference>
<feature type="domain" description="BON" evidence="10">
    <location>
        <begin position="45"/>
        <end position="111"/>
    </location>
</feature>
<dbReference type="SUPFAM" id="SSF50182">
    <property type="entry name" value="Sm-like ribonucleoproteins"/>
    <property type="match status" value="1"/>
</dbReference>
<evidence type="ECO:0000256" key="9">
    <source>
        <dbReference type="SAM" id="SignalP"/>
    </source>
</evidence>
<keyword evidence="7" id="KW-0997">Cell inner membrane</keyword>
<dbReference type="Proteomes" id="UP000243978">
    <property type="component" value="Unassembled WGS sequence"/>
</dbReference>
<accession>A0A2T6BFM2</accession>
<feature type="chain" id="PRO_5015663184" description="Small-conductance mechanosensitive channel" evidence="9">
    <location>
        <begin position="22"/>
        <end position="465"/>
    </location>
</feature>
<dbReference type="GO" id="GO:0008381">
    <property type="term" value="F:mechanosensitive monoatomic ion channel activity"/>
    <property type="evidence" value="ECO:0007669"/>
    <property type="project" value="InterPro"/>
</dbReference>
<dbReference type="InterPro" id="IPR011066">
    <property type="entry name" value="MscS_channel_C_sf"/>
</dbReference>
<keyword evidence="3" id="KW-1003">Cell membrane</keyword>
<dbReference type="InterPro" id="IPR006685">
    <property type="entry name" value="MscS_channel_2nd"/>
</dbReference>
<keyword evidence="5 7" id="KW-1133">Transmembrane helix</keyword>
<comment type="caution">
    <text evidence="7">Lacks conserved residue(s) required for the propagation of feature annotation.</text>
</comment>
<dbReference type="AlphaFoldDB" id="A0A2T6BFM2"/>
<comment type="similarity">
    <text evidence="2 7">Belongs to the MscS (TC 1.A.23) family.</text>
</comment>
<protein>
    <recommendedName>
        <fullName evidence="7">Small-conductance mechanosensitive channel</fullName>
    </recommendedName>
</protein>
<dbReference type="InterPro" id="IPR007055">
    <property type="entry name" value="BON_dom"/>
</dbReference>
<comment type="function">
    <text evidence="7">Mechanosensitive channel that participates in the regulation of osmotic pressure changes within the cell, opening in response to stretch forces in the membrane lipid bilayer, without the need for other proteins. Contributes to normal resistance to hypoosmotic shock. Forms an ion channel of 1.0 nanosiemens conductance with a slight preference for anions.</text>
</comment>
<evidence type="ECO:0000256" key="2">
    <source>
        <dbReference type="ARBA" id="ARBA00008017"/>
    </source>
</evidence>
<gene>
    <name evidence="11" type="ORF">C8N43_3684</name>
</gene>
<keyword evidence="4 7" id="KW-0812">Transmembrane</keyword>
<dbReference type="GO" id="GO:0005886">
    <property type="term" value="C:plasma membrane"/>
    <property type="evidence" value="ECO:0007669"/>
    <property type="project" value="UniProtKB-SubCell"/>
</dbReference>
<sequence length="465" mass="50190">MFIRMLWALCAIFALSLPAAAQEASDDTTTVTDPAQSVSVAPVARDEEIAERILEIMKATGWFKFSRVEVKDGIVFLDGRTNSADHKLWARNLAAQTQDVVAVVNRITVVTEANWSFAPALAEIKSVGNRVVTSLPLILLAIIILPFTWWLSALAARGLRRWFLSGISSPFLRDIVARAIALPIFLLGLFVVLQVAGLTQLAVSVVGGAGVLGIVVGFAFRDIAENFLASLLLSIRRPFRSGDYIEVAGLAGSVRSMNTRSTVLLSPEGNHIQIPNATIFKSTIVNYTASANRRDTLMVGIGYDVSIARAQALILEVIGAHEAVLNEPEPMILVDDLGSSTVNVKAYYWVNARDFSILKVKSALLRQVTKRLTEEGVSMPDDAREVIFPQGVPVLQLEGAAERSALALANQEFSDEKKSATGPQATAAEVHAVEGNLGNEQVETEQATADASIPEDENDLLAEKS</sequence>
<dbReference type="PANTHER" id="PTHR30221:SF1">
    <property type="entry name" value="SMALL-CONDUCTANCE MECHANOSENSITIVE CHANNEL"/>
    <property type="match status" value="1"/>
</dbReference>
<evidence type="ECO:0000313" key="12">
    <source>
        <dbReference type="Proteomes" id="UP000243978"/>
    </source>
</evidence>
<comment type="subunit">
    <text evidence="7">Homoheptamer.</text>
</comment>
<dbReference type="InterPro" id="IPR023408">
    <property type="entry name" value="MscS_beta-dom_sf"/>
</dbReference>
<keyword evidence="7" id="KW-0407">Ion channel</keyword>
<dbReference type="Gene3D" id="3.30.1340.30">
    <property type="match status" value="1"/>
</dbReference>
<dbReference type="Gene3D" id="2.30.30.60">
    <property type="match status" value="1"/>
</dbReference>
<dbReference type="PROSITE" id="PS50914">
    <property type="entry name" value="BON"/>
    <property type="match status" value="1"/>
</dbReference>
<keyword evidence="9" id="KW-0732">Signal</keyword>
<feature type="compositionally biased region" description="Polar residues" evidence="8">
    <location>
        <begin position="438"/>
        <end position="449"/>
    </location>
</feature>
<evidence type="ECO:0000256" key="7">
    <source>
        <dbReference type="RuleBase" id="RU369025"/>
    </source>
</evidence>
<keyword evidence="7" id="KW-0406">Ion transport</keyword>
<evidence type="ECO:0000256" key="6">
    <source>
        <dbReference type="ARBA" id="ARBA00023136"/>
    </source>
</evidence>
<dbReference type="InterPro" id="IPR011014">
    <property type="entry name" value="MscS_channel_TM-2"/>
</dbReference>
<dbReference type="EMBL" id="QBKS01000002">
    <property type="protein sequence ID" value="PTX54862.1"/>
    <property type="molecule type" value="Genomic_DNA"/>
</dbReference>
<feature type="transmembrane region" description="Helical" evidence="7">
    <location>
        <begin position="175"/>
        <end position="195"/>
    </location>
</feature>
<feature type="transmembrane region" description="Helical" evidence="7">
    <location>
        <begin position="135"/>
        <end position="154"/>
    </location>
</feature>
<evidence type="ECO:0000256" key="8">
    <source>
        <dbReference type="SAM" id="MobiDB-lite"/>
    </source>
</evidence>